<sequence>MSLLKFIFALIVGVLLFCQGMGAQVCVGSCKQYPDCDFTCKKQHYAIGFCVPNPSLPPGNDRCCCGK</sequence>
<organism evidence="2 3">
    <name type="scientific">Lupinus albus</name>
    <name type="common">White lupine</name>
    <name type="synonym">Lupinus termis</name>
    <dbReference type="NCBI Taxonomy" id="3870"/>
    <lineage>
        <taxon>Eukaryota</taxon>
        <taxon>Viridiplantae</taxon>
        <taxon>Streptophyta</taxon>
        <taxon>Embryophyta</taxon>
        <taxon>Tracheophyta</taxon>
        <taxon>Spermatophyta</taxon>
        <taxon>Magnoliopsida</taxon>
        <taxon>eudicotyledons</taxon>
        <taxon>Gunneridae</taxon>
        <taxon>Pentapetalae</taxon>
        <taxon>rosids</taxon>
        <taxon>fabids</taxon>
        <taxon>Fabales</taxon>
        <taxon>Fabaceae</taxon>
        <taxon>Papilionoideae</taxon>
        <taxon>50 kb inversion clade</taxon>
        <taxon>genistoids sensu lato</taxon>
        <taxon>core genistoids</taxon>
        <taxon>Genisteae</taxon>
        <taxon>Lupinus</taxon>
    </lineage>
</organism>
<evidence type="ECO:0000256" key="1">
    <source>
        <dbReference type="SAM" id="SignalP"/>
    </source>
</evidence>
<keyword evidence="1" id="KW-0732">Signal</keyword>
<dbReference type="AlphaFoldDB" id="A0A6A4P353"/>
<proteinExistence type="predicted"/>
<dbReference type="EMBL" id="WOCE01000017">
    <property type="protein sequence ID" value="KAE9596012.1"/>
    <property type="molecule type" value="Genomic_DNA"/>
</dbReference>
<gene>
    <name evidence="2" type="ORF">Lalb_Chr17g0344791</name>
</gene>
<evidence type="ECO:0000313" key="3">
    <source>
        <dbReference type="Proteomes" id="UP000447434"/>
    </source>
</evidence>
<reference evidence="3" key="1">
    <citation type="journal article" date="2020" name="Nat. Commun.">
        <title>Genome sequence of the cluster root forming white lupin.</title>
        <authorList>
            <person name="Hufnagel B."/>
            <person name="Marques A."/>
            <person name="Soriano A."/>
            <person name="Marques L."/>
            <person name="Divol F."/>
            <person name="Doumas P."/>
            <person name="Sallet E."/>
            <person name="Mancinotti D."/>
            <person name="Carrere S."/>
            <person name="Marande W."/>
            <person name="Arribat S."/>
            <person name="Keller J."/>
            <person name="Huneau C."/>
            <person name="Blein T."/>
            <person name="Aime D."/>
            <person name="Laguerre M."/>
            <person name="Taylor J."/>
            <person name="Schubert V."/>
            <person name="Nelson M."/>
            <person name="Geu-Flores F."/>
            <person name="Crespi M."/>
            <person name="Gallardo-Guerrero K."/>
            <person name="Delaux P.-M."/>
            <person name="Salse J."/>
            <person name="Berges H."/>
            <person name="Guyot R."/>
            <person name="Gouzy J."/>
            <person name="Peret B."/>
        </authorList>
    </citation>
    <scope>NUCLEOTIDE SEQUENCE [LARGE SCALE GENOMIC DNA]</scope>
    <source>
        <strain evidence="3">cv. Amiga</strain>
    </source>
</reference>
<dbReference type="OrthoDB" id="1424491at2759"/>
<keyword evidence="3" id="KW-1185">Reference proteome</keyword>
<feature type="signal peptide" evidence="1">
    <location>
        <begin position="1"/>
        <end position="23"/>
    </location>
</feature>
<dbReference type="Proteomes" id="UP000447434">
    <property type="component" value="Chromosome 17"/>
</dbReference>
<accession>A0A6A4P353</accession>
<evidence type="ECO:0008006" key="4">
    <source>
        <dbReference type="Google" id="ProtNLM"/>
    </source>
</evidence>
<comment type="caution">
    <text evidence="2">The sequence shown here is derived from an EMBL/GenBank/DDBJ whole genome shotgun (WGS) entry which is preliminary data.</text>
</comment>
<evidence type="ECO:0000313" key="2">
    <source>
        <dbReference type="EMBL" id="KAE9596012.1"/>
    </source>
</evidence>
<feature type="chain" id="PRO_5025570741" description="LCR" evidence="1">
    <location>
        <begin position="24"/>
        <end position="67"/>
    </location>
</feature>
<name>A0A6A4P353_LUPAL</name>
<protein>
    <recommendedName>
        <fullName evidence="4">LCR</fullName>
    </recommendedName>
</protein>